<name>A0AAV2BHL0_9ARAC</name>
<evidence type="ECO:0000313" key="3">
    <source>
        <dbReference type="Proteomes" id="UP001497382"/>
    </source>
</evidence>
<organism evidence="2 3">
    <name type="scientific">Larinioides sclopetarius</name>
    <dbReference type="NCBI Taxonomy" id="280406"/>
    <lineage>
        <taxon>Eukaryota</taxon>
        <taxon>Metazoa</taxon>
        <taxon>Ecdysozoa</taxon>
        <taxon>Arthropoda</taxon>
        <taxon>Chelicerata</taxon>
        <taxon>Arachnida</taxon>
        <taxon>Araneae</taxon>
        <taxon>Araneomorphae</taxon>
        <taxon>Entelegynae</taxon>
        <taxon>Araneoidea</taxon>
        <taxon>Araneidae</taxon>
        <taxon>Larinioides</taxon>
    </lineage>
</organism>
<keyword evidence="1" id="KW-0732">Signal</keyword>
<dbReference type="EMBL" id="CAXIEN010000368">
    <property type="protein sequence ID" value="CAL1295370.1"/>
    <property type="molecule type" value="Genomic_DNA"/>
</dbReference>
<evidence type="ECO:0000313" key="2">
    <source>
        <dbReference type="EMBL" id="CAL1295370.1"/>
    </source>
</evidence>
<gene>
    <name evidence="2" type="ORF">LARSCL_LOCUS19241</name>
</gene>
<protein>
    <submittedName>
        <fullName evidence="2">Uncharacterized protein</fullName>
    </submittedName>
</protein>
<feature type="signal peptide" evidence="1">
    <location>
        <begin position="1"/>
        <end position="16"/>
    </location>
</feature>
<sequence>MNFVLFFGGLSVLVGSCVIVCVCNQCKRRRMQKKDPLKKDIKRPPSVSLVIEPDTRFHCNGSVKSADFTISPPKQFSPISHSLVSSKDSVDSTKSLLATKNYLSTSSCLVLPTITVDYDKHNGAHSVTPTIYINSSCTSSSKA</sequence>
<proteinExistence type="predicted"/>
<evidence type="ECO:0000256" key="1">
    <source>
        <dbReference type="SAM" id="SignalP"/>
    </source>
</evidence>
<keyword evidence="3" id="KW-1185">Reference proteome</keyword>
<accession>A0AAV2BHL0</accession>
<dbReference type="AlphaFoldDB" id="A0AAV2BHL0"/>
<reference evidence="2 3" key="1">
    <citation type="submission" date="2024-04" db="EMBL/GenBank/DDBJ databases">
        <authorList>
            <person name="Rising A."/>
            <person name="Reimegard J."/>
            <person name="Sonavane S."/>
            <person name="Akerstrom W."/>
            <person name="Nylinder S."/>
            <person name="Hedman E."/>
            <person name="Kallberg Y."/>
        </authorList>
    </citation>
    <scope>NUCLEOTIDE SEQUENCE [LARGE SCALE GENOMIC DNA]</scope>
</reference>
<dbReference type="Proteomes" id="UP001497382">
    <property type="component" value="Unassembled WGS sequence"/>
</dbReference>
<feature type="chain" id="PRO_5043942972" evidence="1">
    <location>
        <begin position="17"/>
        <end position="143"/>
    </location>
</feature>
<comment type="caution">
    <text evidence="2">The sequence shown here is derived from an EMBL/GenBank/DDBJ whole genome shotgun (WGS) entry which is preliminary data.</text>
</comment>